<feature type="chain" id="PRO_5013276615" description="DUF4197 domain-containing protein" evidence="1">
    <location>
        <begin position="34"/>
        <end position="244"/>
    </location>
</feature>
<feature type="signal peptide" evidence="1">
    <location>
        <begin position="1"/>
        <end position="33"/>
    </location>
</feature>
<dbReference type="PROSITE" id="PS51318">
    <property type="entry name" value="TAT"/>
    <property type="match status" value="1"/>
</dbReference>
<keyword evidence="1" id="KW-0732">Signal</keyword>
<dbReference type="AlphaFoldDB" id="A0A1Y0ERE2"/>
<evidence type="ECO:0000313" key="3">
    <source>
        <dbReference type="Proteomes" id="UP000196138"/>
    </source>
</evidence>
<reference evidence="2 3" key="1">
    <citation type="submission" date="2017-05" db="EMBL/GenBank/DDBJ databases">
        <authorList>
            <person name="Song R."/>
            <person name="Chenine A.L."/>
            <person name="Ruprecht R.M."/>
        </authorList>
    </citation>
    <scope>NUCLEOTIDE SEQUENCE [LARGE SCALE GENOMIC DNA]</scope>
    <source>
        <strain evidence="2 3">DSM 26136</strain>
    </source>
</reference>
<keyword evidence="3" id="KW-1185">Reference proteome</keyword>
<proteinExistence type="predicted"/>
<dbReference type="InterPro" id="IPR025245">
    <property type="entry name" value="DUF4197"/>
</dbReference>
<dbReference type="RefSeq" id="WP_087282632.1">
    <property type="nucleotide sequence ID" value="NZ_CP021455.1"/>
</dbReference>
<evidence type="ECO:0000256" key="1">
    <source>
        <dbReference type="SAM" id="SignalP"/>
    </source>
</evidence>
<dbReference type="KEGG" id="cser:CCO03_15940"/>
<dbReference type="InterPro" id="IPR006311">
    <property type="entry name" value="TAT_signal"/>
</dbReference>
<organism evidence="2 3">
    <name type="scientific">Comamonas serinivorans</name>
    <dbReference type="NCBI Taxonomy" id="1082851"/>
    <lineage>
        <taxon>Bacteria</taxon>
        <taxon>Pseudomonadati</taxon>
        <taxon>Pseudomonadota</taxon>
        <taxon>Betaproteobacteria</taxon>
        <taxon>Burkholderiales</taxon>
        <taxon>Comamonadaceae</taxon>
        <taxon>Comamonas</taxon>
    </lineage>
</organism>
<dbReference type="Proteomes" id="UP000196138">
    <property type="component" value="Chromosome"/>
</dbReference>
<gene>
    <name evidence="2" type="ORF">CCO03_15940</name>
</gene>
<evidence type="ECO:0000313" key="2">
    <source>
        <dbReference type="EMBL" id="ARU05961.1"/>
    </source>
</evidence>
<dbReference type="OrthoDB" id="5292580at2"/>
<name>A0A1Y0ERE2_9BURK</name>
<sequence length="244" mass="25234">MVTHSPTLSRRQLQRWLLAGAAGGLSLNWAALAQAQASALASLTNADASAGVKALLTQGAGAAIDLLGQSGGYLNNPLVRIALPSQLNQAAKLMRQFGLGAQVDGIETAMNSAAEQAVPQGKDVLLGAIQGMSVSDAKGILTGGDTSVTDFFSSKTRGGLTERFTPIVQQTTNQVALVQKYDQLAGTAARYGLLRQQDANLAGYVTGKTVDGLYTVIGQQERALRQDPVSAGSALLTRVLGGLK</sequence>
<dbReference type="Pfam" id="PF13852">
    <property type="entry name" value="DUF4197"/>
    <property type="match status" value="1"/>
</dbReference>
<accession>A0A1Y0ERE2</accession>
<evidence type="ECO:0008006" key="4">
    <source>
        <dbReference type="Google" id="ProtNLM"/>
    </source>
</evidence>
<protein>
    <recommendedName>
        <fullName evidence="4">DUF4197 domain-containing protein</fullName>
    </recommendedName>
</protein>
<dbReference type="EMBL" id="CP021455">
    <property type="protein sequence ID" value="ARU05961.1"/>
    <property type="molecule type" value="Genomic_DNA"/>
</dbReference>